<reference evidence="2 3" key="2">
    <citation type="journal article" date="2016" name="Genome Announc.">
        <title>Permanent Draft Genome Sequences for Two Variants of Frankia sp. Strain CpI1, the First Frankia Strain Isolated from Root Nodules of Comptonia peregrina.</title>
        <authorList>
            <person name="Oshone R."/>
            <person name="Hurst S.G.IV."/>
            <person name="Abebe-Akele F."/>
            <person name="Simpson S."/>
            <person name="Morris K."/>
            <person name="Thomas W.K."/>
            <person name="Tisa L.S."/>
        </authorList>
    </citation>
    <scope>NUCLEOTIDE SEQUENCE [LARGE SCALE GENOMIC DNA]</scope>
    <source>
        <strain evidence="3">CpI1-S</strain>
    </source>
</reference>
<evidence type="ECO:0000313" key="3">
    <source>
        <dbReference type="Proteomes" id="UP000032545"/>
    </source>
</evidence>
<comment type="caution">
    <text evidence="2">The sequence shown here is derived from an EMBL/GenBank/DDBJ whole genome shotgun (WGS) entry which is preliminary data.</text>
</comment>
<dbReference type="SUPFAM" id="SSF53474">
    <property type="entry name" value="alpha/beta-Hydrolases"/>
    <property type="match status" value="1"/>
</dbReference>
<dbReference type="GO" id="GO:0016746">
    <property type="term" value="F:acyltransferase activity"/>
    <property type="evidence" value="ECO:0007669"/>
    <property type="project" value="UniProtKB-KW"/>
</dbReference>
<keyword evidence="2" id="KW-0012">Acyltransferase</keyword>
<organism evidence="2 3">
    <name type="scientific">Frankia torreyi</name>
    <dbReference type="NCBI Taxonomy" id="1856"/>
    <lineage>
        <taxon>Bacteria</taxon>
        <taxon>Bacillati</taxon>
        <taxon>Actinomycetota</taxon>
        <taxon>Actinomycetes</taxon>
        <taxon>Frankiales</taxon>
        <taxon>Frankiaceae</taxon>
        <taxon>Frankia</taxon>
    </lineage>
</organism>
<dbReference type="AlphaFoldDB" id="A0A0D8BMY6"/>
<feature type="domain" description="AB hydrolase-1" evidence="1">
    <location>
        <begin position="6"/>
        <end position="236"/>
    </location>
</feature>
<keyword evidence="3" id="KW-1185">Reference proteome</keyword>
<evidence type="ECO:0000259" key="1">
    <source>
        <dbReference type="Pfam" id="PF12697"/>
    </source>
</evidence>
<dbReference type="InterPro" id="IPR000073">
    <property type="entry name" value="AB_hydrolase_1"/>
</dbReference>
<dbReference type="PANTHER" id="PTHR37017:SF11">
    <property type="entry name" value="ESTERASE_LIPASE_THIOESTERASE DOMAIN-CONTAINING PROTEIN"/>
    <property type="match status" value="1"/>
</dbReference>
<proteinExistence type="predicted"/>
<name>A0A0D8BMY6_9ACTN</name>
<dbReference type="Gene3D" id="3.40.50.1820">
    <property type="entry name" value="alpha/beta hydrolase"/>
    <property type="match status" value="1"/>
</dbReference>
<sequence length="251" mass="26667">MADVGIVLVHGGQHAGDCWEPTVAEIGLQAPGTPVLAVDLPGRRSAPADLATVTVDDWVTSTIAQIDAAGIGEFIIVGHSMAGLTVPGVVARLGPTRVRRMILLGAAVPPQGRSIVDTVPGILGWVARRKAATGRPAAPMPRLLARYSFCNGMTREQRAFNLSRLYGESTGVTIEPTDRTDLDRSVPRTWLLTLRDRAQTPATQRRSIEALGGVDEIVDLDTGHNAMISHPAELARLLLDRAGHALPHPTA</sequence>
<protein>
    <submittedName>
        <fullName evidence="2">Putative hydrolase or acyltransferase of alpha/beta superfamily</fullName>
    </submittedName>
</protein>
<dbReference type="Pfam" id="PF12697">
    <property type="entry name" value="Abhydrolase_6"/>
    <property type="match status" value="1"/>
</dbReference>
<accession>A0A0D8BMY6</accession>
<dbReference type="PATRIC" id="fig|1502723.3.peg.549"/>
<reference evidence="3" key="1">
    <citation type="submission" date="2015-02" db="EMBL/GenBank/DDBJ databases">
        <title>Draft Genome of Frankia sp. CpI1-S.</title>
        <authorList>
            <person name="Oshone R.T."/>
            <person name="Ngom M."/>
            <person name="Ghodhbane-Gtari F."/>
            <person name="Gtari M."/>
            <person name="Morris K."/>
            <person name="Thomas K."/>
            <person name="Sen A."/>
            <person name="Tisa L.S."/>
        </authorList>
    </citation>
    <scope>NUCLEOTIDE SEQUENCE [LARGE SCALE GENOMIC DNA]</scope>
    <source>
        <strain evidence="3">CpI1-S</strain>
    </source>
</reference>
<dbReference type="Proteomes" id="UP000032545">
    <property type="component" value="Unassembled WGS sequence"/>
</dbReference>
<dbReference type="RefSeq" id="WP_044883237.1">
    <property type="nucleotide sequence ID" value="NZ_JYFN01000002.1"/>
</dbReference>
<keyword evidence="2" id="KW-0808">Transferase</keyword>
<dbReference type="InterPro" id="IPR029058">
    <property type="entry name" value="AB_hydrolase_fold"/>
</dbReference>
<dbReference type="InterPro" id="IPR052897">
    <property type="entry name" value="Sec-Metab_Biosynth_Hydrolase"/>
</dbReference>
<dbReference type="EMBL" id="JYFN01000002">
    <property type="protein sequence ID" value="KJE25364.1"/>
    <property type="molecule type" value="Genomic_DNA"/>
</dbReference>
<keyword evidence="2" id="KW-0378">Hydrolase</keyword>
<dbReference type="GO" id="GO:0016787">
    <property type="term" value="F:hydrolase activity"/>
    <property type="evidence" value="ECO:0007669"/>
    <property type="project" value="UniProtKB-KW"/>
</dbReference>
<evidence type="ECO:0000313" key="2">
    <source>
        <dbReference type="EMBL" id="KJE25364.1"/>
    </source>
</evidence>
<dbReference type="PANTHER" id="PTHR37017">
    <property type="entry name" value="AB HYDROLASE-1 DOMAIN-CONTAINING PROTEIN-RELATED"/>
    <property type="match status" value="1"/>
</dbReference>
<dbReference type="OrthoDB" id="4604922at2"/>
<gene>
    <name evidence="2" type="ORF">FF36_00497</name>
</gene>